<sequence>MKTLINKEWHETHRMPQNPTLDQRIDWHLEHSKNCRCRKIPGKLSEEMKKRGIKF</sequence>
<gene>
    <name evidence="1" type="ORF">OQ279_06585</name>
</gene>
<evidence type="ECO:0000313" key="2">
    <source>
        <dbReference type="Proteomes" id="UP001148482"/>
    </source>
</evidence>
<dbReference type="AlphaFoldDB" id="A0A9X3I0G8"/>
<dbReference type="EMBL" id="JAPJDA010000008">
    <property type="protein sequence ID" value="MCX2837816.1"/>
    <property type="molecule type" value="Genomic_DNA"/>
</dbReference>
<protein>
    <submittedName>
        <fullName evidence="1">Uncharacterized protein</fullName>
    </submittedName>
</protein>
<comment type="caution">
    <text evidence="1">The sequence shown here is derived from an EMBL/GenBank/DDBJ whole genome shotgun (WGS) entry which is preliminary data.</text>
</comment>
<organism evidence="1 2">
    <name type="scientific">Salinimicrobium profundisediminis</name>
    <dbReference type="NCBI Taxonomy" id="2994553"/>
    <lineage>
        <taxon>Bacteria</taxon>
        <taxon>Pseudomonadati</taxon>
        <taxon>Bacteroidota</taxon>
        <taxon>Flavobacteriia</taxon>
        <taxon>Flavobacteriales</taxon>
        <taxon>Flavobacteriaceae</taxon>
        <taxon>Salinimicrobium</taxon>
    </lineage>
</organism>
<keyword evidence="2" id="KW-1185">Reference proteome</keyword>
<proteinExistence type="predicted"/>
<name>A0A9X3I0G8_9FLAO</name>
<evidence type="ECO:0000313" key="1">
    <source>
        <dbReference type="EMBL" id="MCX2837816.1"/>
    </source>
</evidence>
<reference evidence="1" key="1">
    <citation type="submission" date="2022-11" db="EMBL/GenBank/DDBJ databases">
        <title>Salinimicrobium profundisediminis sp. nov., isolated from deep-sea sediment of the Mariana Trench.</title>
        <authorList>
            <person name="Fu H."/>
        </authorList>
    </citation>
    <scope>NUCLEOTIDE SEQUENCE</scope>
    <source>
        <strain evidence="1">MT39</strain>
    </source>
</reference>
<dbReference type="Proteomes" id="UP001148482">
    <property type="component" value="Unassembled WGS sequence"/>
</dbReference>
<accession>A0A9X3I0G8</accession>
<dbReference type="RefSeq" id="WP_266069061.1">
    <property type="nucleotide sequence ID" value="NZ_JAPJDA010000008.1"/>
</dbReference>